<organism evidence="1 2">
    <name type="scientific">Anthostomella pinea</name>
    <dbReference type="NCBI Taxonomy" id="933095"/>
    <lineage>
        <taxon>Eukaryota</taxon>
        <taxon>Fungi</taxon>
        <taxon>Dikarya</taxon>
        <taxon>Ascomycota</taxon>
        <taxon>Pezizomycotina</taxon>
        <taxon>Sordariomycetes</taxon>
        <taxon>Xylariomycetidae</taxon>
        <taxon>Xylariales</taxon>
        <taxon>Xylariaceae</taxon>
        <taxon>Anthostomella</taxon>
    </lineage>
</organism>
<proteinExistence type="predicted"/>
<comment type="caution">
    <text evidence="1">The sequence shown here is derived from an EMBL/GenBank/DDBJ whole genome shotgun (WGS) entry which is preliminary data.</text>
</comment>
<dbReference type="AlphaFoldDB" id="A0AAI8YPZ0"/>
<keyword evidence="2" id="KW-1185">Reference proteome</keyword>
<name>A0AAI8YPZ0_9PEZI</name>
<dbReference type="PANTHER" id="PTHR40780:SF3">
    <property type="entry name" value="DUF3669 DOMAIN-CONTAINING PROTEIN"/>
    <property type="match status" value="1"/>
</dbReference>
<accession>A0AAI8YPZ0</accession>
<dbReference type="Proteomes" id="UP001295740">
    <property type="component" value="Unassembled WGS sequence"/>
</dbReference>
<evidence type="ECO:0000313" key="1">
    <source>
        <dbReference type="EMBL" id="CAJ2512873.1"/>
    </source>
</evidence>
<sequence length="300" mass="33152">MDFYHESLQGPLKRIGAGFCGTVWAEASTLSARASAAAPAAIKREDGGSGRSLLNDTQIYQQLLGALQACPADIRSFRVPKWHAYIQNTDDRIWGHGRQLLSQFPAGYSPCNVLVTERIPPVPEAVRHFLVDRYCPPALRPTIKGDRNDDDCLIRPYIGRRWRGRGSSRLPSFSLRNYPLHIDQMEDLGLGIYEYATWVANALEPTPGVIAYTAASRLLLENNNALQAWVGFSTENIYPSSARIIDALTCHVQSPFLALYLSLQGVTAASTGTELATLARTYWEIEVLRENGDVGFPLTG</sequence>
<dbReference type="PANTHER" id="PTHR40780">
    <property type="entry name" value="DUF3669 DOMAIN-CONTAINING PROTEIN"/>
    <property type="match status" value="1"/>
</dbReference>
<dbReference type="EMBL" id="CAUWAG010000020">
    <property type="protein sequence ID" value="CAJ2512873.1"/>
    <property type="molecule type" value="Genomic_DNA"/>
</dbReference>
<gene>
    <name evidence="1" type="ORF">KHLLAP_LOCUS13341</name>
</gene>
<reference evidence="1" key="1">
    <citation type="submission" date="2023-10" db="EMBL/GenBank/DDBJ databases">
        <authorList>
            <person name="Hackl T."/>
        </authorList>
    </citation>
    <scope>NUCLEOTIDE SEQUENCE</scope>
</reference>
<evidence type="ECO:0000313" key="2">
    <source>
        <dbReference type="Proteomes" id="UP001295740"/>
    </source>
</evidence>
<protein>
    <submittedName>
        <fullName evidence="1">Uu.00g009920.m01.CDS01</fullName>
    </submittedName>
</protein>